<dbReference type="AlphaFoldDB" id="A0A8S1YJE5"/>
<name>A0A8S1YJE5_PAROT</name>
<keyword evidence="2" id="KW-1185">Reference proteome</keyword>
<accession>A0A8S1YJE5</accession>
<comment type="caution">
    <text evidence="1">The sequence shown here is derived from an EMBL/GenBank/DDBJ whole genome shotgun (WGS) entry which is preliminary data.</text>
</comment>
<protein>
    <submittedName>
        <fullName evidence="1">Uncharacterized protein</fullName>
    </submittedName>
</protein>
<dbReference type="Proteomes" id="UP000683925">
    <property type="component" value="Unassembled WGS sequence"/>
</dbReference>
<gene>
    <name evidence="1" type="ORF">POCTA_138.1.T1750021</name>
</gene>
<sequence length="34" mass="4154">MRYKAKLMFSLLIKSIQDPSIRKETRQNNDRRDT</sequence>
<evidence type="ECO:0000313" key="1">
    <source>
        <dbReference type="EMBL" id="CAD8214375.1"/>
    </source>
</evidence>
<evidence type="ECO:0000313" key="2">
    <source>
        <dbReference type="Proteomes" id="UP000683925"/>
    </source>
</evidence>
<dbReference type="EMBL" id="CAJJDP010000179">
    <property type="protein sequence ID" value="CAD8214375.1"/>
    <property type="molecule type" value="Genomic_DNA"/>
</dbReference>
<organism evidence="1 2">
    <name type="scientific">Paramecium octaurelia</name>
    <dbReference type="NCBI Taxonomy" id="43137"/>
    <lineage>
        <taxon>Eukaryota</taxon>
        <taxon>Sar</taxon>
        <taxon>Alveolata</taxon>
        <taxon>Ciliophora</taxon>
        <taxon>Intramacronucleata</taxon>
        <taxon>Oligohymenophorea</taxon>
        <taxon>Peniculida</taxon>
        <taxon>Parameciidae</taxon>
        <taxon>Paramecium</taxon>
    </lineage>
</organism>
<reference evidence="1" key="1">
    <citation type="submission" date="2021-01" db="EMBL/GenBank/DDBJ databases">
        <authorList>
            <consortium name="Genoscope - CEA"/>
            <person name="William W."/>
        </authorList>
    </citation>
    <scope>NUCLEOTIDE SEQUENCE</scope>
</reference>
<proteinExistence type="predicted"/>